<protein>
    <submittedName>
        <fullName evidence="1">Uncharacterized protein</fullName>
    </submittedName>
</protein>
<dbReference type="AlphaFoldDB" id="A0A0D8HFE8"/>
<gene>
    <name evidence="1" type="ORF">AXFE_25110</name>
</gene>
<name>A0A0D8HFE8_9ACTN</name>
<comment type="caution">
    <text evidence="1">The sequence shown here is derived from an EMBL/GenBank/DDBJ whole genome shotgun (WGS) entry which is preliminary data.</text>
</comment>
<organism evidence="1 2">
    <name type="scientific">Acidithrix ferrooxidans</name>
    <dbReference type="NCBI Taxonomy" id="1280514"/>
    <lineage>
        <taxon>Bacteria</taxon>
        <taxon>Bacillati</taxon>
        <taxon>Actinomycetota</taxon>
        <taxon>Acidimicrobiia</taxon>
        <taxon>Acidimicrobiales</taxon>
        <taxon>Acidimicrobiaceae</taxon>
        <taxon>Acidithrix</taxon>
    </lineage>
</organism>
<accession>A0A0D8HFE8</accession>
<reference evidence="1 2" key="1">
    <citation type="submission" date="2015-01" db="EMBL/GenBank/DDBJ databases">
        <title>Draft genome of the acidophilic iron oxidizer Acidithrix ferrooxidans strain Py-F3.</title>
        <authorList>
            <person name="Poehlein A."/>
            <person name="Eisen S."/>
            <person name="Schloemann M."/>
            <person name="Johnson B.D."/>
            <person name="Daniel R."/>
            <person name="Muehling M."/>
        </authorList>
    </citation>
    <scope>NUCLEOTIDE SEQUENCE [LARGE SCALE GENOMIC DNA]</scope>
    <source>
        <strain evidence="1 2">Py-F3</strain>
    </source>
</reference>
<dbReference type="EMBL" id="JXYS01000078">
    <property type="protein sequence ID" value="KJF16648.1"/>
    <property type="molecule type" value="Genomic_DNA"/>
</dbReference>
<evidence type="ECO:0000313" key="2">
    <source>
        <dbReference type="Proteomes" id="UP000032360"/>
    </source>
</evidence>
<dbReference type="OrthoDB" id="5117036at2"/>
<dbReference type="Proteomes" id="UP000032360">
    <property type="component" value="Unassembled WGS sequence"/>
</dbReference>
<sequence>MPIDDHVLYAYSIHGRNHSGDVIDYSALIRGLGLNSSSFQYFFDGNPNETLAVSGDIYPRDNIWELRFHQEILLDRADLQSPFRSLIKESSLFVDPDSRFVAIEKHRNGLDSLQISSFLQTLGRVSGFDPDLIIDLNPVISESFYQELQRYVRIRAVSLMMSRPNFNWTDNANEITDLAELSNAHSVEIKMSAPRGRWLSMDRGIVYDIKQLLLNKIGPLKSARVVGFKAVDGRESTLSSNSYHERKAISIEEDSSREERRSNLVREVKHFLVSFEPVAR</sequence>
<dbReference type="RefSeq" id="WP_052606214.1">
    <property type="nucleotide sequence ID" value="NZ_JXYS01000078.1"/>
</dbReference>
<proteinExistence type="predicted"/>
<keyword evidence="2" id="KW-1185">Reference proteome</keyword>
<evidence type="ECO:0000313" key="1">
    <source>
        <dbReference type="EMBL" id="KJF16648.1"/>
    </source>
</evidence>